<accession>A0A0B0NNW5</accession>
<name>A0A0B0NNW5_GOSAR</name>
<evidence type="ECO:0000313" key="2">
    <source>
        <dbReference type="EMBL" id="KHG12761.1"/>
    </source>
</evidence>
<keyword evidence="1" id="KW-0812">Transmembrane</keyword>
<feature type="transmembrane region" description="Helical" evidence="1">
    <location>
        <begin position="20"/>
        <end position="39"/>
    </location>
</feature>
<organism evidence="2 3">
    <name type="scientific">Gossypium arboreum</name>
    <name type="common">Tree cotton</name>
    <name type="synonym">Gossypium nanking</name>
    <dbReference type="NCBI Taxonomy" id="29729"/>
    <lineage>
        <taxon>Eukaryota</taxon>
        <taxon>Viridiplantae</taxon>
        <taxon>Streptophyta</taxon>
        <taxon>Embryophyta</taxon>
        <taxon>Tracheophyta</taxon>
        <taxon>Spermatophyta</taxon>
        <taxon>Magnoliopsida</taxon>
        <taxon>eudicotyledons</taxon>
        <taxon>Gunneridae</taxon>
        <taxon>Pentapetalae</taxon>
        <taxon>rosids</taxon>
        <taxon>malvids</taxon>
        <taxon>Malvales</taxon>
        <taxon>Malvaceae</taxon>
        <taxon>Malvoideae</taxon>
        <taxon>Gossypium</taxon>
    </lineage>
</organism>
<reference evidence="3" key="1">
    <citation type="submission" date="2014-09" db="EMBL/GenBank/DDBJ databases">
        <authorList>
            <person name="Mudge J."/>
            <person name="Ramaraj T."/>
            <person name="Lindquist I.E."/>
            <person name="Bharti A.K."/>
            <person name="Sundararajan A."/>
            <person name="Cameron C.T."/>
            <person name="Woodward J.E."/>
            <person name="May G.D."/>
            <person name="Brubaker C."/>
            <person name="Broadhvest J."/>
            <person name="Wilkins T.A."/>
        </authorList>
    </citation>
    <scope>NUCLEOTIDE SEQUENCE</scope>
    <source>
        <strain evidence="3">cv. AKA8401</strain>
    </source>
</reference>
<evidence type="ECO:0000313" key="3">
    <source>
        <dbReference type="Proteomes" id="UP000032142"/>
    </source>
</evidence>
<dbReference type="AlphaFoldDB" id="A0A0B0NNW5"/>
<keyword evidence="1" id="KW-0472">Membrane</keyword>
<gene>
    <name evidence="2" type="ORF">F383_17185</name>
</gene>
<dbReference type="EMBL" id="KN398286">
    <property type="protein sequence ID" value="KHG12761.1"/>
    <property type="molecule type" value="Genomic_DNA"/>
</dbReference>
<sequence>MTTFHNPIGNHYITFHTHNIYKFNLVLNYVINIMHYSFIR</sequence>
<proteinExistence type="predicted"/>
<dbReference type="Proteomes" id="UP000032142">
    <property type="component" value="Unassembled WGS sequence"/>
</dbReference>
<evidence type="ECO:0000256" key="1">
    <source>
        <dbReference type="SAM" id="Phobius"/>
    </source>
</evidence>
<keyword evidence="3" id="KW-1185">Reference proteome</keyword>
<keyword evidence="1" id="KW-1133">Transmembrane helix</keyword>
<protein>
    <submittedName>
        <fullName evidence="2">Uncharacterized protein</fullName>
    </submittedName>
</protein>